<protein>
    <submittedName>
        <fullName evidence="2">Uncharacterized protein</fullName>
    </submittedName>
</protein>
<proteinExistence type="predicted"/>
<dbReference type="Proteomes" id="UP001552299">
    <property type="component" value="Unassembled WGS sequence"/>
</dbReference>
<feature type="region of interest" description="Disordered" evidence="1">
    <location>
        <begin position="258"/>
        <end position="308"/>
    </location>
</feature>
<dbReference type="EMBL" id="JANQDX010000011">
    <property type="protein sequence ID" value="KAL0915821.1"/>
    <property type="molecule type" value="Genomic_DNA"/>
</dbReference>
<sequence>MPLSHRTTFPATFSGKRVPGMHKFPLDEFVALPAKTKLIGEDGSGFPLTGVACRAGNQHPFLHRIKRTDGDAITVIIGRAASERERKHIAAVINSCIHGGEDVRAETSPGPANLIHREARSRRHAASGSLSIAEEAGLVHGGAGSGGGGMCAVAVVVARGFALLALVNGSEPRANEFAVAGLSRIEVLTPDAFTLPSVRDRAESGIVEAVSFGPNAGVEDTDDDISSAAGFQYMADVTPIEAEKLRRASGVEMVSGVGENGEDAGSASQDSGLGGCEAGRESIGDGLDDRVAETEEEEMRRRRRRRRREESIGWAMVSGLGRLISHIFYHVPDDMTHLD</sequence>
<evidence type="ECO:0000313" key="2">
    <source>
        <dbReference type="EMBL" id="KAL0915821.1"/>
    </source>
</evidence>
<reference evidence="2 3" key="1">
    <citation type="journal article" date="2024" name="Plant Biotechnol. J.">
        <title>Dendrobium thyrsiflorum genome and its molecular insights into genes involved in important horticultural traits.</title>
        <authorList>
            <person name="Chen B."/>
            <person name="Wang J.Y."/>
            <person name="Zheng P.J."/>
            <person name="Li K.L."/>
            <person name="Liang Y.M."/>
            <person name="Chen X.F."/>
            <person name="Zhang C."/>
            <person name="Zhao X."/>
            <person name="He X."/>
            <person name="Zhang G.Q."/>
            <person name="Liu Z.J."/>
            <person name="Xu Q."/>
        </authorList>
    </citation>
    <scope>NUCLEOTIDE SEQUENCE [LARGE SCALE GENOMIC DNA]</scope>
    <source>
        <strain evidence="2">GZMU011</strain>
    </source>
</reference>
<name>A0ABD0V004_DENTH</name>
<gene>
    <name evidence="2" type="ORF">M5K25_013280</name>
</gene>
<organism evidence="2 3">
    <name type="scientific">Dendrobium thyrsiflorum</name>
    <name type="common">Pinecone-like raceme dendrobium</name>
    <name type="synonym">Orchid</name>
    <dbReference type="NCBI Taxonomy" id="117978"/>
    <lineage>
        <taxon>Eukaryota</taxon>
        <taxon>Viridiplantae</taxon>
        <taxon>Streptophyta</taxon>
        <taxon>Embryophyta</taxon>
        <taxon>Tracheophyta</taxon>
        <taxon>Spermatophyta</taxon>
        <taxon>Magnoliopsida</taxon>
        <taxon>Liliopsida</taxon>
        <taxon>Asparagales</taxon>
        <taxon>Orchidaceae</taxon>
        <taxon>Epidendroideae</taxon>
        <taxon>Malaxideae</taxon>
        <taxon>Dendrobiinae</taxon>
        <taxon>Dendrobium</taxon>
    </lineage>
</organism>
<evidence type="ECO:0000256" key="1">
    <source>
        <dbReference type="SAM" id="MobiDB-lite"/>
    </source>
</evidence>
<evidence type="ECO:0000313" key="3">
    <source>
        <dbReference type="Proteomes" id="UP001552299"/>
    </source>
</evidence>
<keyword evidence="3" id="KW-1185">Reference proteome</keyword>
<comment type="caution">
    <text evidence="2">The sequence shown here is derived from an EMBL/GenBank/DDBJ whole genome shotgun (WGS) entry which is preliminary data.</text>
</comment>
<dbReference type="AlphaFoldDB" id="A0ABD0V004"/>
<feature type="compositionally biased region" description="Basic and acidic residues" evidence="1">
    <location>
        <begin position="278"/>
        <end position="293"/>
    </location>
</feature>
<accession>A0ABD0V004</accession>